<dbReference type="CDD" id="cd01948">
    <property type="entry name" value="EAL"/>
    <property type="match status" value="1"/>
</dbReference>
<dbReference type="EMBL" id="WURB01000018">
    <property type="protein sequence ID" value="MXQ13596.1"/>
    <property type="molecule type" value="Genomic_DNA"/>
</dbReference>
<dbReference type="FunFam" id="3.20.20.450:FF:000001">
    <property type="entry name" value="Cyclic di-GMP phosphodiesterase yahA"/>
    <property type="match status" value="1"/>
</dbReference>
<dbReference type="InterPro" id="IPR000014">
    <property type="entry name" value="PAS"/>
</dbReference>
<dbReference type="Pfam" id="PF00563">
    <property type="entry name" value="EAL"/>
    <property type="match status" value="1"/>
</dbReference>
<dbReference type="InterPro" id="IPR043128">
    <property type="entry name" value="Rev_trsase/Diguanyl_cyclase"/>
</dbReference>
<dbReference type="Pfam" id="PF00990">
    <property type="entry name" value="GGDEF"/>
    <property type="match status" value="1"/>
</dbReference>
<protein>
    <submittedName>
        <fullName evidence="4">EAL domain-containing protein</fullName>
    </submittedName>
</protein>
<dbReference type="PROSITE" id="PS50883">
    <property type="entry name" value="EAL"/>
    <property type="match status" value="1"/>
</dbReference>
<dbReference type="InterPro" id="IPR035919">
    <property type="entry name" value="EAL_sf"/>
</dbReference>
<keyword evidence="5" id="KW-1185">Reference proteome</keyword>
<dbReference type="CDD" id="cd00130">
    <property type="entry name" value="PAS"/>
    <property type="match status" value="1"/>
</dbReference>
<dbReference type="SUPFAM" id="SSF55785">
    <property type="entry name" value="PYP-like sensor domain (PAS domain)"/>
    <property type="match status" value="2"/>
</dbReference>
<reference evidence="4 5" key="2">
    <citation type="submission" date="2020-01" db="EMBL/GenBank/DDBJ databases">
        <title>Microvirga sp. nov., an arsenate reduction bacterium isolated from Tibet hotspring sediments.</title>
        <authorList>
            <person name="Xian W.-D."/>
            <person name="Li W.-J."/>
        </authorList>
    </citation>
    <scope>NUCLEOTIDE SEQUENCE [LARGE SCALE GENOMIC DNA]</scope>
    <source>
        <strain evidence="4 5">KCTC 23863</strain>
    </source>
</reference>
<accession>A0A7X3SQI0</accession>
<evidence type="ECO:0000259" key="3">
    <source>
        <dbReference type="PROSITE" id="PS50887"/>
    </source>
</evidence>
<dbReference type="SUPFAM" id="SSF55073">
    <property type="entry name" value="Nucleotide cyclase"/>
    <property type="match status" value="1"/>
</dbReference>
<evidence type="ECO:0000259" key="1">
    <source>
        <dbReference type="PROSITE" id="PS50112"/>
    </source>
</evidence>
<dbReference type="InterPro" id="IPR000160">
    <property type="entry name" value="GGDEF_dom"/>
</dbReference>
<dbReference type="PROSITE" id="PS50112">
    <property type="entry name" value="PAS"/>
    <property type="match status" value="1"/>
</dbReference>
<dbReference type="InterPro" id="IPR052155">
    <property type="entry name" value="Biofilm_reg_signaling"/>
</dbReference>
<reference evidence="4 5" key="1">
    <citation type="submission" date="2019-12" db="EMBL/GenBank/DDBJ databases">
        <authorList>
            <person name="Yuan C.-G."/>
        </authorList>
    </citation>
    <scope>NUCLEOTIDE SEQUENCE [LARGE SCALE GENOMIC DNA]</scope>
    <source>
        <strain evidence="4 5">KCTC 23863</strain>
    </source>
</reference>
<feature type="domain" description="EAL" evidence="2">
    <location>
        <begin position="537"/>
        <end position="787"/>
    </location>
</feature>
<dbReference type="NCBIfam" id="TIGR00229">
    <property type="entry name" value="sensory_box"/>
    <property type="match status" value="1"/>
</dbReference>
<dbReference type="SMART" id="SM00267">
    <property type="entry name" value="GGDEF"/>
    <property type="match status" value="1"/>
</dbReference>
<dbReference type="SMART" id="SM00052">
    <property type="entry name" value="EAL"/>
    <property type="match status" value="1"/>
</dbReference>
<dbReference type="InterPro" id="IPR001633">
    <property type="entry name" value="EAL_dom"/>
</dbReference>
<dbReference type="PANTHER" id="PTHR44757:SF2">
    <property type="entry name" value="BIOFILM ARCHITECTURE MAINTENANCE PROTEIN MBAA"/>
    <property type="match status" value="1"/>
</dbReference>
<dbReference type="Gene3D" id="3.20.20.450">
    <property type="entry name" value="EAL domain"/>
    <property type="match status" value="1"/>
</dbReference>
<comment type="caution">
    <text evidence="4">The sequence shown here is derived from an EMBL/GenBank/DDBJ whole genome shotgun (WGS) entry which is preliminary data.</text>
</comment>
<organism evidence="4 5">
    <name type="scientific">Microvirga makkahensis</name>
    <dbReference type="NCBI Taxonomy" id="1128670"/>
    <lineage>
        <taxon>Bacteria</taxon>
        <taxon>Pseudomonadati</taxon>
        <taxon>Pseudomonadota</taxon>
        <taxon>Alphaproteobacteria</taxon>
        <taxon>Hyphomicrobiales</taxon>
        <taxon>Methylobacteriaceae</taxon>
        <taxon>Microvirga</taxon>
    </lineage>
</organism>
<dbReference type="InterPro" id="IPR035965">
    <property type="entry name" value="PAS-like_dom_sf"/>
</dbReference>
<dbReference type="Pfam" id="PF13426">
    <property type="entry name" value="PAS_9"/>
    <property type="match status" value="1"/>
</dbReference>
<name>A0A7X3SQI0_9HYPH</name>
<dbReference type="AlphaFoldDB" id="A0A7X3SQI0"/>
<dbReference type="PROSITE" id="PS50887">
    <property type="entry name" value="GGDEF"/>
    <property type="match status" value="1"/>
</dbReference>
<evidence type="ECO:0000259" key="2">
    <source>
        <dbReference type="PROSITE" id="PS50883"/>
    </source>
</evidence>
<dbReference type="NCBIfam" id="TIGR00254">
    <property type="entry name" value="GGDEF"/>
    <property type="match status" value="1"/>
</dbReference>
<dbReference type="SUPFAM" id="SSF141868">
    <property type="entry name" value="EAL domain-like"/>
    <property type="match status" value="1"/>
</dbReference>
<dbReference type="PANTHER" id="PTHR44757">
    <property type="entry name" value="DIGUANYLATE CYCLASE DGCP"/>
    <property type="match status" value="1"/>
</dbReference>
<dbReference type="SMART" id="SM00091">
    <property type="entry name" value="PAS"/>
    <property type="match status" value="2"/>
</dbReference>
<gene>
    <name evidence="4" type="ORF">GR328_19455</name>
</gene>
<evidence type="ECO:0000313" key="5">
    <source>
        <dbReference type="Proteomes" id="UP000436483"/>
    </source>
</evidence>
<feature type="domain" description="PAS" evidence="1">
    <location>
        <begin position="240"/>
        <end position="311"/>
    </location>
</feature>
<proteinExistence type="predicted"/>
<feature type="domain" description="GGDEF" evidence="3">
    <location>
        <begin position="395"/>
        <end position="528"/>
    </location>
</feature>
<dbReference type="Pfam" id="PF13188">
    <property type="entry name" value="PAS_8"/>
    <property type="match status" value="1"/>
</dbReference>
<dbReference type="OrthoDB" id="9814202at2"/>
<sequence length="793" mass="87528">MPSYEDMVLGGLGRHADNTALVATSGHEPLAILWGGTRFERWLGQEIQSLEVERLSADIAHGIREITQNALQSRTPAATHCIRARQGTIESTGLLALPLANRQGVPFVLLCIDGVTSRLDLVDAIFRATNQGMLALSAVRDDEGHVSDFTILALNEGAARLLQRPASDLCLQRLSSVVPNLPATNILQRLAQILDDGGRDSFEFTYPTTSGRQIDFKVEIGCIGDLLAMTLADISDVKAREASSRLLFESNPVPMWLFDPESLRILRVNDAAVAHYGYTRQHFERMTLLDIRPREEWDDIRRVVDRLTNVDGLSSFWRHLRSDGSIIEVNTFARTITFEGRSAVLTAAIDVTERRQAEARVAYMAHHDALTELPNRILFRERLEAALADLPRHGGELGLLCLDLDNLKLVNDTLGHPAGDEFLREAASRLRHCLPAGDLVARLGGDEFAILHFNMEGIQDTLALAARVVEAFNRPFAIQRQQIVSGASVGIATAPANGTTTDVLLRNADMALYCAKAGGGRTYRLFDVEMDNRLQAKQVMEQDLRQAFVEGQLDLHYQPIISLLEGRITGCEALLRWRHPVHGHIPPAEFVPLAEDIGLIEPIGEWVLHRACREAATWPEGIRVAINLSPAQFNSGKLVDCVSSALSCSALDPGRLELEITESVLLLKNEATMTALHRLRDLGVQIAMDDFGTGYSSLSYLRSFPFDKIKIDRSFVHELGENKQSTAIIRAITGLGKSLESTTVAEGIETIEQLEHLRADGCDEVQGFLLSRPVPAAELKQLLATWHPDRLAL</sequence>
<dbReference type="CDD" id="cd01949">
    <property type="entry name" value="GGDEF"/>
    <property type="match status" value="1"/>
</dbReference>
<dbReference type="Proteomes" id="UP000436483">
    <property type="component" value="Unassembled WGS sequence"/>
</dbReference>
<dbReference type="Gene3D" id="3.30.450.20">
    <property type="entry name" value="PAS domain"/>
    <property type="match status" value="2"/>
</dbReference>
<evidence type="ECO:0000313" key="4">
    <source>
        <dbReference type="EMBL" id="MXQ13596.1"/>
    </source>
</evidence>
<dbReference type="Gene3D" id="3.30.70.270">
    <property type="match status" value="1"/>
</dbReference>
<dbReference type="InterPro" id="IPR029787">
    <property type="entry name" value="Nucleotide_cyclase"/>
</dbReference>